<keyword evidence="2" id="KW-1185">Reference proteome</keyword>
<dbReference type="STRING" id="882083.SacmaDRAFT_3718"/>
<sequence length="360" mass="38105">MTTPSTAGTVKVDLRNPGQLLAAIPHLLGFRPADSVLVIGHRGETGNRIGNVLRADLPNPDEDVALAVRLRTPLLYDDSVGVTIAIVGGGHDGENATGPPRRQLVDTITDAFAEANLCVMHALWVPEIQDGARWQCYEDSTCTGRLPDPNSTVLAAVSAHAGLITYGSREAMERQLDPVDPAVLARRSALLDEIADSRPDGPGQYPDDCPAPADPVECGRAVVRAALARAHRGDFEFCDREVVELALALERTEIRDACLATALPPAGPRAVTAERLWLALTRELPAPERAQAATLLGYSAYVRGEGALAGMAVARAREADPGHVLAQLLAQALDHALPPETLAKLGASTETDPLWEPGGP</sequence>
<gene>
    <name evidence="1" type="ORF">SacmaDRAFT_3718</name>
</gene>
<dbReference type="InterPro" id="IPR025447">
    <property type="entry name" value="DUF4192"/>
</dbReference>
<evidence type="ECO:0000313" key="2">
    <source>
        <dbReference type="Proteomes" id="UP000004926"/>
    </source>
</evidence>
<reference evidence="1 2" key="1">
    <citation type="journal article" date="2012" name="Stand. Genomic Sci.">
        <title>Genome sequence of the ocean sediment bacterium Saccharomonospora marina type strain (XMU15(T)).</title>
        <authorList>
            <person name="Klenk H.P."/>
            <person name="Lu M."/>
            <person name="Lucas S."/>
            <person name="Lapidus A."/>
            <person name="Copeland A."/>
            <person name="Pitluck S."/>
            <person name="Goodwin L.A."/>
            <person name="Han C."/>
            <person name="Tapia R."/>
            <person name="Brambilla E.M."/>
            <person name="Potter G."/>
            <person name="Land M."/>
            <person name="Ivanova N."/>
            <person name="Rohde M."/>
            <person name="Goker M."/>
            <person name="Detter J.C."/>
            <person name="Li W.J."/>
            <person name="Kyrpides N.C."/>
            <person name="Woyke T."/>
        </authorList>
    </citation>
    <scope>NUCLEOTIDE SEQUENCE [LARGE SCALE GENOMIC DNA]</scope>
    <source>
        <strain evidence="1 2">XMU15</strain>
    </source>
</reference>
<dbReference type="RefSeq" id="WP_009155313.1">
    <property type="nucleotide sequence ID" value="NZ_CM001439.1"/>
</dbReference>
<protein>
    <recommendedName>
        <fullName evidence="3">DUF4192 domain-containing protein</fullName>
    </recommendedName>
</protein>
<dbReference type="AlphaFoldDB" id="H5X0T1"/>
<name>H5X0T1_9PSEU</name>
<dbReference type="EMBL" id="CM001439">
    <property type="protein sequence ID" value="EHR51931.1"/>
    <property type="molecule type" value="Genomic_DNA"/>
</dbReference>
<organism evidence="1 2">
    <name type="scientific">Saccharomonospora marina XMU15</name>
    <dbReference type="NCBI Taxonomy" id="882083"/>
    <lineage>
        <taxon>Bacteria</taxon>
        <taxon>Bacillati</taxon>
        <taxon>Actinomycetota</taxon>
        <taxon>Actinomycetes</taxon>
        <taxon>Pseudonocardiales</taxon>
        <taxon>Pseudonocardiaceae</taxon>
        <taxon>Saccharomonospora</taxon>
    </lineage>
</organism>
<dbReference type="eggNOG" id="ENOG5031GJC">
    <property type="taxonomic scope" value="Bacteria"/>
</dbReference>
<dbReference type="OrthoDB" id="3264463at2"/>
<proteinExistence type="predicted"/>
<evidence type="ECO:0008006" key="3">
    <source>
        <dbReference type="Google" id="ProtNLM"/>
    </source>
</evidence>
<dbReference type="HOGENOM" id="CLU_030181_0_1_11"/>
<dbReference type="Pfam" id="PF13830">
    <property type="entry name" value="DUF4192"/>
    <property type="match status" value="1"/>
</dbReference>
<evidence type="ECO:0000313" key="1">
    <source>
        <dbReference type="EMBL" id="EHR51931.1"/>
    </source>
</evidence>
<dbReference type="Proteomes" id="UP000004926">
    <property type="component" value="Chromosome"/>
</dbReference>
<accession>H5X0T1</accession>